<comment type="caution">
    <text evidence="2">The sequence shown here is derived from an EMBL/GenBank/DDBJ whole genome shotgun (WGS) entry which is preliminary data.</text>
</comment>
<organism evidence="2 3">
    <name type="scientific">Boletus edulis BED1</name>
    <dbReference type="NCBI Taxonomy" id="1328754"/>
    <lineage>
        <taxon>Eukaryota</taxon>
        <taxon>Fungi</taxon>
        <taxon>Dikarya</taxon>
        <taxon>Basidiomycota</taxon>
        <taxon>Agaricomycotina</taxon>
        <taxon>Agaricomycetes</taxon>
        <taxon>Agaricomycetidae</taxon>
        <taxon>Boletales</taxon>
        <taxon>Boletineae</taxon>
        <taxon>Boletaceae</taxon>
        <taxon>Boletoideae</taxon>
        <taxon>Boletus</taxon>
    </lineage>
</organism>
<gene>
    <name evidence="2" type="ORF">L210DRAFT_3520131</name>
</gene>
<keyword evidence="3" id="KW-1185">Reference proteome</keyword>
<name>A0AAD4C5W6_BOLED</name>
<evidence type="ECO:0000256" key="1">
    <source>
        <dbReference type="SAM" id="MobiDB-lite"/>
    </source>
</evidence>
<protein>
    <submittedName>
        <fullName evidence="2">Uncharacterized protein</fullName>
    </submittedName>
</protein>
<sequence length="54" mass="5905">MAPSTPPFPRLHESHIDPPDSASGTWSILTGKAVTSLWVWQALAFCCGCRHPRS</sequence>
<dbReference type="AlphaFoldDB" id="A0AAD4C5W6"/>
<accession>A0AAD4C5W6</accession>
<dbReference type="Proteomes" id="UP001194468">
    <property type="component" value="Unassembled WGS sequence"/>
</dbReference>
<proteinExistence type="predicted"/>
<evidence type="ECO:0000313" key="3">
    <source>
        <dbReference type="Proteomes" id="UP001194468"/>
    </source>
</evidence>
<reference evidence="2" key="2">
    <citation type="journal article" date="2020" name="Nat. Commun.">
        <title>Large-scale genome sequencing of mycorrhizal fungi provides insights into the early evolution of symbiotic traits.</title>
        <authorList>
            <person name="Miyauchi S."/>
            <person name="Kiss E."/>
            <person name="Kuo A."/>
            <person name="Drula E."/>
            <person name="Kohler A."/>
            <person name="Sanchez-Garcia M."/>
            <person name="Morin E."/>
            <person name="Andreopoulos B."/>
            <person name="Barry K.W."/>
            <person name="Bonito G."/>
            <person name="Buee M."/>
            <person name="Carver A."/>
            <person name="Chen C."/>
            <person name="Cichocki N."/>
            <person name="Clum A."/>
            <person name="Culley D."/>
            <person name="Crous P.W."/>
            <person name="Fauchery L."/>
            <person name="Girlanda M."/>
            <person name="Hayes R.D."/>
            <person name="Keri Z."/>
            <person name="LaButti K."/>
            <person name="Lipzen A."/>
            <person name="Lombard V."/>
            <person name="Magnuson J."/>
            <person name="Maillard F."/>
            <person name="Murat C."/>
            <person name="Nolan M."/>
            <person name="Ohm R.A."/>
            <person name="Pangilinan J."/>
            <person name="Pereira M.F."/>
            <person name="Perotto S."/>
            <person name="Peter M."/>
            <person name="Pfister S."/>
            <person name="Riley R."/>
            <person name="Sitrit Y."/>
            <person name="Stielow J.B."/>
            <person name="Szollosi G."/>
            <person name="Zifcakova L."/>
            <person name="Stursova M."/>
            <person name="Spatafora J.W."/>
            <person name="Tedersoo L."/>
            <person name="Vaario L.M."/>
            <person name="Yamada A."/>
            <person name="Yan M."/>
            <person name="Wang P."/>
            <person name="Xu J."/>
            <person name="Bruns T."/>
            <person name="Baldrian P."/>
            <person name="Vilgalys R."/>
            <person name="Dunand C."/>
            <person name="Henrissat B."/>
            <person name="Grigoriev I.V."/>
            <person name="Hibbett D."/>
            <person name="Nagy L.G."/>
            <person name="Martin F.M."/>
        </authorList>
    </citation>
    <scope>NUCLEOTIDE SEQUENCE</scope>
    <source>
        <strain evidence="2">BED1</strain>
    </source>
</reference>
<dbReference type="EMBL" id="WHUW01000002">
    <property type="protein sequence ID" value="KAF8450244.1"/>
    <property type="molecule type" value="Genomic_DNA"/>
</dbReference>
<feature type="region of interest" description="Disordered" evidence="1">
    <location>
        <begin position="1"/>
        <end position="21"/>
    </location>
</feature>
<evidence type="ECO:0000313" key="2">
    <source>
        <dbReference type="EMBL" id="KAF8450244.1"/>
    </source>
</evidence>
<reference evidence="2" key="1">
    <citation type="submission" date="2019-10" db="EMBL/GenBank/DDBJ databases">
        <authorList>
            <consortium name="DOE Joint Genome Institute"/>
            <person name="Kuo A."/>
            <person name="Miyauchi S."/>
            <person name="Kiss E."/>
            <person name="Drula E."/>
            <person name="Kohler A."/>
            <person name="Sanchez-Garcia M."/>
            <person name="Andreopoulos B."/>
            <person name="Barry K.W."/>
            <person name="Bonito G."/>
            <person name="Buee M."/>
            <person name="Carver A."/>
            <person name="Chen C."/>
            <person name="Cichocki N."/>
            <person name="Clum A."/>
            <person name="Culley D."/>
            <person name="Crous P.W."/>
            <person name="Fauchery L."/>
            <person name="Girlanda M."/>
            <person name="Hayes R."/>
            <person name="Keri Z."/>
            <person name="LaButti K."/>
            <person name="Lipzen A."/>
            <person name="Lombard V."/>
            <person name="Magnuson J."/>
            <person name="Maillard F."/>
            <person name="Morin E."/>
            <person name="Murat C."/>
            <person name="Nolan M."/>
            <person name="Ohm R."/>
            <person name="Pangilinan J."/>
            <person name="Pereira M."/>
            <person name="Perotto S."/>
            <person name="Peter M."/>
            <person name="Riley R."/>
            <person name="Sitrit Y."/>
            <person name="Stielow B."/>
            <person name="Szollosi G."/>
            <person name="Zifcakova L."/>
            <person name="Stursova M."/>
            <person name="Spatafora J.W."/>
            <person name="Tedersoo L."/>
            <person name="Vaario L.-M."/>
            <person name="Yamada A."/>
            <person name="Yan M."/>
            <person name="Wang P."/>
            <person name="Xu J."/>
            <person name="Bruns T."/>
            <person name="Baldrian P."/>
            <person name="Vilgalys R."/>
            <person name="Henrissat B."/>
            <person name="Grigoriev I.V."/>
            <person name="Hibbett D."/>
            <person name="Nagy L.G."/>
            <person name="Martin F.M."/>
        </authorList>
    </citation>
    <scope>NUCLEOTIDE SEQUENCE</scope>
    <source>
        <strain evidence="2">BED1</strain>
    </source>
</reference>